<gene>
    <name evidence="1" type="ORF">ZEAMMB73_Zm00001d046585</name>
</gene>
<dbReference type="PaxDb" id="4577-AC202930.4_FGP007"/>
<evidence type="ECO:0000313" key="1">
    <source>
        <dbReference type="EMBL" id="AQL04634.1"/>
    </source>
</evidence>
<dbReference type="EMBL" id="CM000785">
    <property type="protein sequence ID" value="AQL04634.1"/>
    <property type="molecule type" value="Genomic_DNA"/>
</dbReference>
<organism evidence="1">
    <name type="scientific">Zea mays</name>
    <name type="common">Maize</name>
    <dbReference type="NCBI Taxonomy" id="4577"/>
    <lineage>
        <taxon>Eukaryota</taxon>
        <taxon>Viridiplantae</taxon>
        <taxon>Streptophyta</taxon>
        <taxon>Embryophyta</taxon>
        <taxon>Tracheophyta</taxon>
        <taxon>Spermatophyta</taxon>
        <taxon>Magnoliopsida</taxon>
        <taxon>Liliopsida</taxon>
        <taxon>Poales</taxon>
        <taxon>Poaceae</taxon>
        <taxon>PACMAD clade</taxon>
        <taxon>Panicoideae</taxon>
        <taxon>Andropogonodae</taxon>
        <taxon>Andropogoneae</taxon>
        <taxon>Tripsacinae</taxon>
        <taxon>Zea</taxon>
    </lineage>
</organism>
<protein>
    <submittedName>
        <fullName evidence="1">Uncharacterized protein</fullName>
    </submittedName>
</protein>
<reference evidence="1" key="1">
    <citation type="submission" date="2015-12" db="EMBL/GenBank/DDBJ databases">
        <title>Update maize B73 reference genome by single molecule sequencing technologies.</title>
        <authorList>
            <consortium name="Maize Genome Sequencing Project"/>
            <person name="Ware D."/>
        </authorList>
    </citation>
    <scope>NUCLEOTIDE SEQUENCE</scope>
    <source>
        <tissue evidence="1">Seedling</tissue>
    </source>
</reference>
<dbReference type="HOGENOM" id="CLU_1848056_0_0_1"/>
<accession>K7WAM6</accession>
<dbReference type="AlphaFoldDB" id="K7WAM6"/>
<name>K7WAM6_MAIZE</name>
<dbReference type="InParanoid" id="K7WAM6"/>
<proteinExistence type="predicted"/>
<sequence>MAGFGGGSRDSASGFGGGFWERRARRIMPCPVPACAAAGGRALGRGVSARGRGWGWRGREVEARRISGLGGGTSALGVGTCCRDGAVMVGLGARRGSGMGRWCLRTGRRRSGTGMAMAGRAEGSAGMARGSAGMEGVLL</sequence>